<accession>A0A7S0ZKM0</accession>
<gene>
    <name evidence="2" type="ORF">TOLI1172_LOCUS9231</name>
</gene>
<protein>
    <submittedName>
        <fullName evidence="2">Uncharacterized protein</fullName>
    </submittedName>
</protein>
<dbReference type="AlphaFoldDB" id="A0A7S0ZKM0"/>
<evidence type="ECO:0000256" key="1">
    <source>
        <dbReference type="SAM" id="MobiDB-lite"/>
    </source>
</evidence>
<evidence type="ECO:0000313" key="2">
    <source>
        <dbReference type="EMBL" id="CAD8824832.1"/>
    </source>
</evidence>
<dbReference type="EMBL" id="HBFP01012790">
    <property type="protein sequence ID" value="CAD8824832.1"/>
    <property type="molecule type" value="Transcribed_RNA"/>
</dbReference>
<feature type="region of interest" description="Disordered" evidence="1">
    <location>
        <begin position="42"/>
        <end position="79"/>
    </location>
</feature>
<sequence length="153" mass="16839">MRVGMELGFVGNGVVVGSNGVGVRKLVCVPYGRSKSVICTAKNSSGKNRKARRRRKDSSDDDDAPGLNTGSGTSGSFRDDELVKLMREDYSKPLLTESEKPSLKFRNRKSNKYEETPAMRIAKLSAWIGIFGAIAVELFVQLAPKDALEKIKW</sequence>
<organism evidence="2">
    <name type="scientific">Timspurckia oligopyrenoides</name>
    <dbReference type="NCBI Taxonomy" id="708627"/>
    <lineage>
        <taxon>Eukaryota</taxon>
        <taxon>Rhodophyta</taxon>
        <taxon>Bangiophyceae</taxon>
        <taxon>Porphyridiales</taxon>
        <taxon>Porphyridiaceae</taxon>
        <taxon>Timspurckia</taxon>
    </lineage>
</organism>
<name>A0A7S0ZKM0_9RHOD</name>
<feature type="compositionally biased region" description="Basic residues" evidence="1">
    <location>
        <begin position="47"/>
        <end position="56"/>
    </location>
</feature>
<proteinExistence type="predicted"/>
<reference evidence="2" key="1">
    <citation type="submission" date="2021-01" db="EMBL/GenBank/DDBJ databases">
        <authorList>
            <person name="Corre E."/>
            <person name="Pelletier E."/>
            <person name="Niang G."/>
            <person name="Scheremetjew M."/>
            <person name="Finn R."/>
            <person name="Kale V."/>
            <person name="Holt S."/>
            <person name="Cochrane G."/>
            <person name="Meng A."/>
            <person name="Brown T."/>
            <person name="Cohen L."/>
        </authorList>
    </citation>
    <scope>NUCLEOTIDE SEQUENCE</scope>
    <source>
        <strain evidence="2">CCMP3278</strain>
    </source>
</reference>